<dbReference type="EMBL" id="KN840448">
    <property type="protein sequence ID" value="KIP11196.1"/>
    <property type="molecule type" value="Genomic_DNA"/>
</dbReference>
<dbReference type="NCBIfam" id="TIGR02400">
    <property type="entry name" value="trehalose_OtsA"/>
    <property type="match status" value="1"/>
</dbReference>
<evidence type="ECO:0000256" key="7">
    <source>
        <dbReference type="SAM" id="MobiDB-lite"/>
    </source>
</evidence>
<dbReference type="STRING" id="745531.A0A0C3S5D2"/>
<evidence type="ECO:0000313" key="9">
    <source>
        <dbReference type="Proteomes" id="UP000053257"/>
    </source>
</evidence>
<comment type="catalytic activity">
    <reaction evidence="5 6">
        <text>D-glucose 6-phosphate + UDP-alpha-D-glucose = alpha,alpha-trehalose 6-phosphate + UDP + H(+)</text>
        <dbReference type="Rhea" id="RHEA:18889"/>
        <dbReference type="ChEBI" id="CHEBI:15378"/>
        <dbReference type="ChEBI" id="CHEBI:58223"/>
        <dbReference type="ChEBI" id="CHEBI:58429"/>
        <dbReference type="ChEBI" id="CHEBI:58885"/>
        <dbReference type="ChEBI" id="CHEBI:61548"/>
        <dbReference type="EC" id="2.4.1.15"/>
    </reaction>
</comment>
<organism evidence="8 9">
    <name type="scientific">Phlebiopsis gigantea (strain 11061_1 CR5-6)</name>
    <name type="common">White-rot fungus</name>
    <name type="synonym">Peniophora gigantea</name>
    <dbReference type="NCBI Taxonomy" id="745531"/>
    <lineage>
        <taxon>Eukaryota</taxon>
        <taxon>Fungi</taxon>
        <taxon>Dikarya</taxon>
        <taxon>Basidiomycota</taxon>
        <taxon>Agaricomycotina</taxon>
        <taxon>Agaricomycetes</taxon>
        <taxon>Polyporales</taxon>
        <taxon>Phanerochaetaceae</taxon>
        <taxon>Phlebiopsis</taxon>
    </lineage>
</organism>
<sequence>MSSGGLVSALSGCKKSMSFTWIGWPGFFIPPKDRPIVDKRLKEEYSCQAVYLDDDVADKHYNGFSNSILWPLFHYHPGEMSFDEDNWQAYRQANYAFAEVIMKQLTPGSMVWVQDYHLMLLPMLLRALNDGVKPGNTEMERILEGIENEDHKPARVPRVKVGFFLHTPFPSSEIYRILPVRREILLGVLYSDLIGFHTYDYARHFLSSCTRILGLPTMPNGVEFSGRLAHVGTFPIGIDPSSFIDNIKKPSVQKRIEQLQQRFGDVKVIVGVDRLDYIKGVPQKLHALELFLSQHPEWIGKIVLAQLAVPSRQDVEEYQNLRATVNELVGRINGRFGTVDFMPIHFMHKSLPFDELCALYTISDVCLVTSTRDGMNLVSYEYIACQQERQGVMILSEFAGAAQSLNGSIVVNPWDSQEVADAIFQAVTMDADTRAENHRKLFKYVNKYSAAFWGTSFVREMTKIPEPEGTETMQELKDTSDMGGQAELKIKTEDLGGSDLRKGAGTVPLTPTEPAMNEGVAA</sequence>
<dbReference type="GO" id="GO:0005946">
    <property type="term" value="C:alpha,alpha-trehalose-phosphate synthase complex (UDP-forming)"/>
    <property type="evidence" value="ECO:0007669"/>
    <property type="project" value="TreeGrafter"/>
</dbReference>
<evidence type="ECO:0000256" key="5">
    <source>
        <dbReference type="ARBA" id="ARBA00048039"/>
    </source>
</evidence>
<keyword evidence="3 6" id="KW-0808">Transferase</keyword>
<evidence type="ECO:0000256" key="2">
    <source>
        <dbReference type="ARBA" id="ARBA00022676"/>
    </source>
</evidence>
<dbReference type="GO" id="GO:0005992">
    <property type="term" value="P:trehalose biosynthetic process"/>
    <property type="evidence" value="ECO:0007669"/>
    <property type="project" value="InterPro"/>
</dbReference>
<keyword evidence="9" id="KW-1185">Reference proteome</keyword>
<dbReference type="FunFam" id="3.40.50.2000:FF:000007">
    <property type="entry name" value="Trehalose-6-phosphate synthase"/>
    <property type="match status" value="1"/>
</dbReference>
<dbReference type="EC" id="2.4.1.15" evidence="6"/>
<comment type="similarity">
    <text evidence="1 6">Belongs to the glycosyltransferase 20 family.</text>
</comment>
<gene>
    <name evidence="8" type="ORF">PHLGIDRAFT_28099</name>
</gene>
<dbReference type="SUPFAM" id="SSF53756">
    <property type="entry name" value="UDP-Glycosyltransferase/glycogen phosphorylase"/>
    <property type="match status" value="1"/>
</dbReference>
<proteinExistence type="inferred from homology"/>
<dbReference type="FunFam" id="3.40.50.2000:FF:000035">
    <property type="entry name" value="Trehalose-6-phosphate synthase"/>
    <property type="match status" value="1"/>
</dbReference>
<dbReference type="AlphaFoldDB" id="A0A0C3S5D2"/>
<dbReference type="OrthoDB" id="755951at2759"/>
<protein>
    <recommendedName>
        <fullName evidence="6">Trehalose-6-phosphate synthase</fullName>
        <ecNumber evidence="6">2.4.1.15</ecNumber>
    </recommendedName>
    <alternativeName>
        <fullName evidence="6">UDP-glucose-glucosephosphate glucosyltransferase</fullName>
    </alternativeName>
</protein>
<dbReference type="Pfam" id="PF00982">
    <property type="entry name" value="Glyco_transf_20"/>
    <property type="match status" value="1"/>
</dbReference>
<feature type="region of interest" description="Disordered" evidence="7">
    <location>
        <begin position="494"/>
        <end position="522"/>
    </location>
</feature>
<dbReference type="PANTHER" id="PTHR10788">
    <property type="entry name" value="TREHALOSE-6-PHOSPHATE SYNTHASE"/>
    <property type="match status" value="1"/>
</dbReference>
<dbReference type="InterPro" id="IPR001830">
    <property type="entry name" value="Glyco_trans_20"/>
</dbReference>
<dbReference type="PANTHER" id="PTHR10788:SF106">
    <property type="entry name" value="BCDNA.GH08860"/>
    <property type="match status" value="1"/>
</dbReference>
<dbReference type="GO" id="GO:0005829">
    <property type="term" value="C:cytosol"/>
    <property type="evidence" value="ECO:0007669"/>
    <property type="project" value="TreeGrafter"/>
</dbReference>
<dbReference type="GO" id="GO:0003825">
    <property type="term" value="F:alpha,alpha-trehalose-phosphate synthase (UDP-forming) activity"/>
    <property type="evidence" value="ECO:0007669"/>
    <property type="project" value="UniProtKB-EC"/>
</dbReference>
<comment type="pathway">
    <text evidence="4">Carbohydrate biosynthesis.</text>
</comment>
<accession>A0A0C3S5D2</accession>
<dbReference type="Proteomes" id="UP000053257">
    <property type="component" value="Unassembled WGS sequence"/>
</dbReference>
<keyword evidence="2 6" id="KW-0328">Glycosyltransferase</keyword>
<evidence type="ECO:0000256" key="4">
    <source>
        <dbReference type="ARBA" id="ARBA00024331"/>
    </source>
</evidence>
<evidence type="ECO:0000256" key="3">
    <source>
        <dbReference type="ARBA" id="ARBA00022679"/>
    </source>
</evidence>
<dbReference type="GO" id="GO:0004805">
    <property type="term" value="F:trehalose-phosphatase activity"/>
    <property type="evidence" value="ECO:0007669"/>
    <property type="project" value="TreeGrafter"/>
</dbReference>
<evidence type="ECO:0000256" key="6">
    <source>
        <dbReference type="RuleBase" id="RU362045"/>
    </source>
</evidence>
<evidence type="ECO:0000313" key="8">
    <source>
        <dbReference type="EMBL" id="KIP11196.1"/>
    </source>
</evidence>
<dbReference type="HOGENOM" id="CLU_002351_7_2_1"/>
<dbReference type="InterPro" id="IPR012766">
    <property type="entry name" value="Trehalose_OtsA"/>
</dbReference>
<evidence type="ECO:0000256" key="1">
    <source>
        <dbReference type="ARBA" id="ARBA00008799"/>
    </source>
</evidence>
<dbReference type="GO" id="GO:0034605">
    <property type="term" value="P:cellular response to heat"/>
    <property type="evidence" value="ECO:0007669"/>
    <property type="project" value="TreeGrafter"/>
</dbReference>
<reference evidence="8 9" key="1">
    <citation type="journal article" date="2014" name="PLoS Genet.">
        <title>Analysis of the Phlebiopsis gigantea genome, transcriptome and secretome provides insight into its pioneer colonization strategies of wood.</title>
        <authorList>
            <person name="Hori C."/>
            <person name="Ishida T."/>
            <person name="Igarashi K."/>
            <person name="Samejima M."/>
            <person name="Suzuki H."/>
            <person name="Master E."/>
            <person name="Ferreira P."/>
            <person name="Ruiz-Duenas F.J."/>
            <person name="Held B."/>
            <person name="Canessa P."/>
            <person name="Larrondo L.F."/>
            <person name="Schmoll M."/>
            <person name="Druzhinina I.S."/>
            <person name="Kubicek C.P."/>
            <person name="Gaskell J.A."/>
            <person name="Kersten P."/>
            <person name="St John F."/>
            <person name="Glasner J."/>
            <person name="Sabat G."/>
            <person name="Splinter BonDurant S."/>
            <person name="Syed K."/>
            <person name="Yadav J."/>
            <person name="Mgbeahuruike A.C."/>
            <person name="Kovalchuk A."/>
            <person name="Asiegbu F.O."/>
            <person name="Lackner G."/>
            <person name="Hoffmeister D."/>
            <person name="Rencoret J."/>
            <person name="Gutierrez A."/>
            <person name="Sun H."/>
            <person name="Lindquist E."/>
            <person name="Barry K."/>
            <person name="Riley R."/>
            <person name="Grigoriev I.V."/>
            <person name="Henrissat B."/>
            <person name="Kues U."/>
            <person name="Berka R.M."/>
            <person name="Martinez A.T."/>
            <person name="Covert S.F."/>
            <person name="Blanchette R.A."/>
            <person name="Cullen D."/>
        </authorList>
    </citation>
    <scope>NUCLEOTIDE SEQUENCE [LARGE SCALE GENOMIC DNA]</scope>
    <source>
        <strain evidence="8 9">11061_1 CR5-6</strain>
    </source>
</reference>
<dbReference type="CDD" id="cd03788">
    <property type="entry name" value="GT20_TPS"/>
    <property type="match status" value="1"/>
</dbReference>
<dbReference type="Gene3D" id="3.40.50.2000">
    <property type="entry name" value="Glycogen Phosphorylase B"/>
    <property type="match status" value="2"/>
</dbReference>
<name>A0A0C3S5D2_PHLG1</name>